<dbReference type="PANTHER" id="PTHR31973:SF187">
    <property type="entry name" value="MUTATOR TRANSPOSASE MUDRA PROTEIN"/>
    <property type="match status" value="1"/>
</dbReference>
<evidence type="ECO:0008006" key="3">
    <source>
        <dbReference type="Google" id="ProtNLM"/>
    </source>
</evidence>
<comment type="caution">
    <text evidence="1">The sequence shown here is derived from an EMBL/GenBank/DDBJ whole genome shotgun (WGS) entry which is preliminary data.</text>
</comment>
<proteinExistence type="predicted"/>
<name>A0A444XZZ1_ARAHY</name>
<keyword evidence="2" id="KW-1185">Reference proteome</keyword>
<protein>
    <recommendedName>
        <fullName evidence="3">MULE transposase domain-containing protein</fullName>
    </recommendedName>
</protein>
<accession>A0A444XZZ1</accession>
<evidence type="ECO:0000313" key="2">
    <source>
        <dbReference type="Proteomes" id="UP000289738"/>
    </source>
</evidence>
<evidence type="ECO:0000313" key="1">
    <source>
        <dbReference type="EMBL" id="RYQ95206.1"/>
    </source>
</evidence>
<gene>
    <name evidence="1" type="ORF">Ahy_B08g090267</name>
</gene>
<dbReference type="Proteomes" id="UP000289738">
    <property type="component" value="Chromosome B08"/>
</dbReference>
<dbReference type="EMBL" id="SDMP01000018">
    <property type="protein sequence ID" value="RYQ95206.1"/>
    <property type="molecule type" value="Genomic_DNA"/>
</dbReference>
<sequence length="72" mass="8919">MCVVEQDANNYIYPIAWAIVPVENTTTWKWFLELLHENIGSYQEHNWCFMSDMQKLRIMYYIEARYMIYWTI</sequence>
<dbReference type="PANTHER" id="PTHR31973">
    <property type="entry name" value="POLYPROTEIN, PUTATIVE-RELATED"/>
    <property type="match status" value="1"/>
</dbReference>
<dbReference type="AlphaFoldDB" id="A0A444XZZ1"/>
<organism evidence="1 2">
    <name type="scientific">Arachis hypogaea</name>
    <name type="common">Peanut</name>
    <dbReference type="NCBI Taxonomy" id="3818"/>
    <lineage>
        <taxon>Eukaryota</taxon>
        <taxon>Viridiplantae</taxon>
        <taxon>Streptophyta</taxon>
        <taxon>Embryophyta</taxon>
        <taxon>Tracheophyta</taxon>
        <taxon>Spermatophyta</taxon>
        <taxon>Magnoliopsida</taxon>
        <taxon>eudicotyledons</taxon>
        <taxon>Gunneridae</taxon>
        <taxon>Pentapetalae</taxon>
        <taxon>rosids</taxon>
        <taxon>fabids</taxon>
        <taxon>Fabales</taxon>
        <taxon>Fabaceae</taxon>
        <taxon>Papilionoideae</taxon>
        <taxon>50 kb inversion clade</taxon>
        <taxon>dalbergioids sensu lato</taxon>
        <taxon>Dalbergieae</taxon>
        <taxon>Pterocarpus clade</taxon>
        <taxon>Arachis</taxon>
    </lineage>
</organism>
<reference evidence="1 2" key="1">
    <citation type="submission" date="2019-01" db="EMBL/GenBank/DDBJ databases">
        <title>Sequencing of cultivated peanut Arachis hypogaea provides insights into genome evolution and oil improvement.</title>
        <authorList>
            <person name="Chen X."/>
        </authorList>
    </citation>
    <scope>NUCLEOTIDE SEQUENCE [LARGE SCALE GENOMIC DNA]</scope>
    <source>
        <strain evidence="2">cv. Fuhuasheng</strain>
        <tissue evidence="1">Leaves</tissue>
    </source>
</reference>